<dbReference type="AlphaFoldDB" id="D2R7H5"/>
<gene>
    <name evidence="1" type="ordered locus">Psta_0987</name>
</gene>
<organism evidence="1 2">
    <name type="scientific">Pirellula staleyi (strain ATCC 27377 / DSM 6068 / ICPB 4128)</name>
    <name type="common">Pirella staleyi</name>
    <dbReference type="NCBI Taxonomy" id="530564"/>
    <lineage>
        <taxon>Bacteria</taxon>
        <taxon>Pseudomonadati</taxon>
        <taxon>Planctomycetota</taxon>
        <taxon>Planctomycetia</taxon>
        <taxon>Pirellulales</taxon>
        <taxon>Pirellulaceae</taxon>
        <taxon>Pirellula</taxon>
    </lineage>
</organism>
<dbReference type="Proteomes" id="UP000001887">
    <property type="component" value="Chromosome"/>
</dbReference>
<protein>
    <submittedName>
        <fullName evidence="1">Uncharacterized protein</fullName>
    </submittedName>
</protein>
<dbReference type="HOGENOM" id="CLU_2370392_0_0_0"/>
<evidence type="ECO:0000313" key="1">
    <source>
        <dbReference type="EMBL" id="ADB15671.1"/>
    </source>
</evidence>
<sequence length="95" mass="10639">MRVANCTQAVAIAEVDDDLSAKRKPSDAAGCSIHTRTPVRSLIGDQDLLLHPEISVRLQSAGFNPVCPWALPSEKCKWTLFSGRFRQKHRFQLLH</sequence>
<dbReference type="KEGG" id="psl:Psta_0987"/>
<proteinExistence type="predicted"/>
<accession>D2R7H5</accession>
<keyword evidence="2" id="KW-1185">Reference proteome</keyword>
<dbReference type="EMBL" id="CP001848">
    <property type="protein sequence ID" value="ADB15671.1"/>
    <property type="molecule type" value="Genomic_DNA"/>
</dbReference>
<evidence type="ECO:0000313" key="2">
    <source>
        <dbReference type="Proteomes" id="UP000001887"/>
    </source>
</evidence>
<name>D2R7H5_PIRSD</name>
<reference evidence="1 2" key="1">
    <citation type="journal article" date="2009" name="Stand. Genomic Sci.">
        <title>Complete genome sequence of Pirellula staleyi type strain (ATCC 27377).</title>
        <authorList>
            <person name="Clum A."/>
            <person name="Tindall B.J."/>
            <person name="Sikorski J."/>
            <person name="Ivanova N."/>
            <person name="Mavrommatis K."/>
            <person name="Lucas S."/>
            <person name="Glavina del Rio T."/>
            <person name="Nolan M."/>
            <person name="Chen F."/>
            <person name="Tice H."/>
            <person name="Pitluck S."/>
            <person name="Cheng J.F."/>
            <person name="Chertkov O."/>
            <person name="Brettin T."/>
            <person name="Han C."/>
            <person name="Detter J.C."/>
            <person name="Kuske C."/>
            <person name="Bruce D."/>
            <person name="Goodwin L."/>
            <person name="Ovchinikova G."/>
            <person name="Pati A."/>
            <person name="Mikhailova N."/>
            <person name="Chen A."/>
            <person name="Palaniappan K."/>
            <person name="Land M."/>
            <person name="Hauser L."/>
            <person name="Chang Y.J."/>
            <person name="Jeffries C.D."/>
            <person name="Chain P."/>
            <person name="Rohde M."/>
            <person name="Goker M."/>
            <person name="Bristow J."/>
            <person name="Eisen J.A."/>
            <person name="Markowitz V."/>
            <person name="Hugenholtz P."/>
            <person name="Kyrpides N.C."/>
            <person name="Klenk H.P."/>
            <person name="Lapidus A."/>
        </authorList>
    </citation>
    <scope>NUCLEOTIDE SEQUENCE [LARGE SCALE GENOMIC DNA]</scope>
    <source>
        <strain evidence="2">ATCC 27377 / DSM 6068 / ICPB 4128</strain>
    </source>
</reference>